<feature type="chain" id="PRO_5015730876" description="Secretion system C-terminal sorting domain-containing protein" evidence="2">
    <location>
        <begin position="22"/>
        <end position="405"/>
    </location>
</feature>
<dbReference type="RefSeq" id="WP_109358543.1">
    <property type="nucleotide sequence ID" value="NZ_QFRJ01000002.1"/>
</dbReference>
<name>A0A2U2XF50_9FLAO</name>
<evidence type="ECO:0000256" key="2">
    <source>
        <dbReference type="SAM" id="SignalP"/>
    </source>
</evidence>
<reference evidence="3 4" key="1">
    <citation type="submission" date="2018-05" db="EMBL/GenBank/DDBJ databases">
        <title>Brumimicrobium oceani sp. nov., isolated from coastal sediment.</title>
        <authorList>
            <person name="Kou Y."/>
        </authorList>
    </citation>
    <scope>NUCLEOTIDE SEQUENCE [LARGE SCALE GENOMIC DNA]</scope>
    <source>
        <strain evidence="3 4">C305</strain>
    </source>
</reference>
<comment type="caution">
    <text evidence="3">The sequence shown here is derived from an EMBL/GenBank/DDBJ whole genome shotgun (WGS) entry which is preliminary data.</text>
</comment>
<dbReference type="NCBIfam" id="TIGR04183">
    <property type="entry name" value="Por_Secre_tail"/>
    <property type="match status" value="1"/>
</dbReference>
<gene>
    <name evidence="3" type="ORF">DIT68_04125</name>
</gene>
<accession>A0A2U2XF50</accession>
<dbReference type="AlphaFoldDB" id="A0A2U2XF50"/>
<proteinExistence type="predicted"/>
<dbReference type="OrthoDB" id="1466765at2"/>
<dbReference type="Proteomes" id="UP000245370">
    <property type="component" value="Unassembled WGS sequence"/>
</dbReference>
<feature type="signal peptide" evidence="2">
    <location>
        <begin position="1"/>
        <end position="21"/>
    </location>
</feature>
<keyword evidence="1 2" id="KW-0732">Signal</keyword>
<dbReference type="InterPro" id="IPR026444">
    <property type="entry name" value="Secre_tail"/>
</dbReference>
<protein>
    <recommendedName>
        <fullName evidence="5">Secretion system C-terminal sorting domain-containing protein</fullName>
    </recommendedName>
</protein>
<sequence>MKKHYSATLLLFISISYSALSQTTTVISQFTWDVIGQDPEIADVGPNATSISPIALTAANGAGGTNGLNAGPNENKQDINMFFANDPIFNVEGIDLSIDYQRDESQGTFFKRGSVFSFLSASQLIVSFKLKNPNTPALGTSVNSGNVFNIPLDDIFRTYRFKYSPNTGTAQLFVDGDEKWSANFDLGMVLDWTGAGQIKIGELMDGSGMNKTIYDNYILKGITYSPLPIKLISFSSELNIDNSTVDLNWRTASETNNDYFTIEKSQDGFSWEILENIEGAGNSTASLSYSTTDRSPYNGVSYYRLKQTDYDGKYEYSPTISVNLQTINDFTMHPNPIQQGGVIYFDHLHSTSGNAALSIYNSNGVLIESCPISQFESAAEIKNDLKPGVYFIKFENQTKKLIVKS</sequence>
<keyword evidence="4" id="KW-1185">Reference proteome</keyword>
<evidence type="ECO:0000313" key="4">
    <source>
        <dbReference type="Proteomes" id="UP000245370"/>
    </source>
</evidence>
<reference evidence="3 4" key="2">
    <citation type="submission" date="2018-05" db="EMBL/GenBank/DDBJ databases">
        <authorList>
            <person name="Lanie J.A."/>
            <person name="Ng W.-L."/>
            <person name="Kazmierczak K.M."/>
            <person name="Andrzejewski T.M."/>
            <person name="Davidsen T.M."/>
            <person name="Wayne K.J."/>
            <person name="Tettelin H."/>
            <person name="Glass J.I."/>
            <person name="Rusch D."/>
            <person name="Podicherti R."/>
            <person name="Tsui H.-C.T."/>
            <person name="Winkler M.E."/>
        </authorList>
    </citation>
    <scope>NUCLEOTIDE SEQUENCE [LARGE SCALE GENOMIC DNA]</scope>
    <source>
        <strain evidence="3 4">C305</strain>
    </source>
</reference>
<dbReference type="EMBL" id="QFRJ01000002">
    <property type="protein sequence ID" value="PWH86432.1"/>
    <property type="molecule type" value="Genomic_DNA"/>
</dbReference>
<organism evidence="3 4">
    <name type="scientific">Brumimicrobium oceani</name>
    <dbReference type="NCBI Taxonomy" id="2100725"/>
    <lineage>
        <taxon>Bacteria</taxon>
        <taxon>Pseudomonadati</taxon>
        <taxon>Bacteroidota</taxon>
        <taxon>Flavobacteriia</taxon>
        <taxon>Flavobacteriales</taxon>
        <taxon>Crocinitomicaceae</taxon>
        <taxon>Brumimicrobium</taxon>
    </lineage>
</organism>
<evidence type="ECO:0000256" key="1">
    <source>
        <dbReference type="ARBA" id="ARBA00022729"/>
    </source>
</evidence>
<evidence type="ECO:0000313" key="3">
    <source>
        <dbReference type="EMBL" id="PWH86432.1"/>
    </source>
</evidence>
<evidence type="ECO:0008006" key="5">
    <source>
        <dbReference type="Google" id="ProtNLM"/>
    </source>
</evidence>